<dbReference type="AlphaFoldDB" id="A0AAF0XZ02"/>
<reference evidence="1" key="1">
    <citation type="submission" date="2023-10" db="EMBL/GenBank/DDBJ databases">
        <authorList>
            <person name="Noh H."/>
        </authorList>
    </citation>
    <scope>NUCLEOTIDE SEQUENCE</scope>
    <source>
        <strain evidence="1">DUCC4014</strain>
    </source>
</reference>
<protein>
    <submittedName>
        <fullName evidence="1">Uncharacterized protein</fullName>
    </submittedName>
</protein>
<evidence type="ECO:0000313" key="1">
    <source>
        <dbReference type="EMBL" id="WOO76548.1"/>
    </source>
</evidence>
<evidence type="ECO:0000313" key="2">
    <source>
        <dbReference type="Proteomes" id="UP000827549"/>
    </source>
</evidence>
<name>A0AAF0XZ02_9TREE</name>
<dbReference type="EMBL" id="CP086714">
    <property type="protein sequence ID" value="WOO76548.1"/>
    <property type="molecule type" value="Genomic_DNA"/>
</dbReference>
<dbReference type="Proteomes" id="UP000827549">
    <property type="component" value="Chromosome 1"/>
</dbReference>
<dbReference type="GeneID" id="87803434"/>
<sequence length="184" mass="20516">MSANTGKANKRALDTYIQVLRDINKYPDKAYSGPRGSQLTPVATNCGTYISPLSLLEPHQYPRSVLSLDAAKRVLLVNVFEETRFDPAGNVQTLPGFQYICPNIDCDLAKADHWPTIITGIFEDGTLSACIACLRKKRQNCTIEGLMIPLYKFKGQEFNQAKLSRAVEEIDLDKYIKASKAQVE</sequence>
<proteinExistence type="predicted"/>
<keyword evidence="2" id="KW-1185">Reference proteome</keyword>
<gene>
    <name evidence="1" type="ORF">LOC62_01G000175</name>
</gene>
<accession>A0AAF0XZ02</accession>
<dbReference type="RefSeq" id="XP_062622580.1">
    <property type="nucleotide sequence ID" value="XM_062766596.1"/>
</dbReference>
<organism evidence="1 2">
    <name type="scientific">Vanrija pseudolonga</name>
    <dbReference type="NCBI Taxonomy" id="143232"/>
    <lineage>
        <taxon>Eukaryota</taxon>
        <taxon>Fungi</taxon>
        <taxon>Dikarya</taxon>
        <taxon>Basidiomycota</taxon>
        <taxon>Agaricomycotina</taxon>
        <taxon>Tremellomycetes</taxon>
        <taxon>Trichosporonales</taxon>
        <taxon>Trichosporonaceae</taxon>
        <taxon>Vanrija</taxon>
    </lineage>
</organism>